<comment type="cofactor">
    <cofactor evidence="1">
        <name>pyridoxal 5'-phosphate</name>
        <dbReference type="ChEBI" id="CHEBI:597326"/>
    </cofactor>
</comment>
<dbReference type="Gene3D" id="3.40.640.10">
    <property type="entry name" value="Type I PLP-dependent aspartate aminotransferase-like (Major domain)"/>
    <property type="match status" value="1"/>
</dbReference>
<accession>A0A382L8F3</accession>
<dbReference type="AlphaFoldDB" id="A0A382L8F3"/>
<dbReference type="PANTHER" id="PTHR43713:SF3">
    <property type="entry name" value="GLUTAMATE-1-SEMIALDEHYDE 2,1-AMINOMUTASE 1, CHLOROPLASTIC-RELATED"/>
    <property type="match status" value="1"/>
</dbReference>
<dbReference type="SUPFAM" id="SSF53383">
    <property type="entry name" value="PLP-dependent transferases"/>
    <property type="match status" value="1"/>
</dbReference>
<evidence type="ECO:0000313" key="3">
    <source>
        <dbReference type="EMBL" id="SVC31432.1"/>
    </source>
</evidence>
<dbReference type="InterPro" id="IPR015422">
    <property type="entry name" value="PyrdxlP-dep_Trfase_small"/>
</dbReference>
<protein>
    <recommendedName>
        <fullName evidence="4">Glutamate-1-semialdehyde 2,1-aminomutase</fullName>
    </recommendedName>
</protein>
<dbReference type="GO" id="GO:0008483">
    <property type="term" value="F:transaminase activity"/>
    <property type="evidence" value="ECO:0007669"/>
    <property type="project" value="InterPro"/>
</dbReference>
<dbReference type="Gene3D" id="3.90.1150.10">
    <property type="entry name" value="Aspartate Aminotransferase, domain 1"/>
    <property type="match status" value="1"/>
</dbReference>
<reference evidence="3" key="1">
    <citation type="submission" date="2018-05" db="EMBL/GenBank/DDBJ databases">
        <authorList>
            <person name="Lanie J.A."/>
            <person name="Ng W.-L."/>
            <person name="Kazmierczak K.M."/>
            <person name="Andrzejewski T.M."/>
            <person name="Davidsen T.M."/>
            <person name="Wayne K.J."/>
            <person name="Tettelin H."/>
            <person name="Glass J.I."/>
            <person name="Rusch D."/>
            <person name="Podicherti R."/>
            <person name="Tsui H.-C.T."/>
            <person name="Winkler M.E."/>
        </authorList>
    </citation>
    <scope>NUCLEOTIDE SEQUENCE</scope>
</reference>
<dbReference type="InterPro" id="IPR049704">
    <property type="entry name" value="Aminotrans_3_PPA_site"/>
</dbReference>
<dbReference type="InterPro" id="IPR015424">
    <property type="entry name" value="PyrdxlP-dep_Trfase"/>
</dbReference>
<keyword evidence="2" id="KW-0663">Pyridoxal phosphate</keyword>
<dbReference type="EMBL" id="UINC01084618">
    <property type="protein sequence ID" value="SVC31432.1"/>
    <property type="molecule type" value="Genomic_DNA"/>
</dbReference>
<organism evidence="3">
    <name type="scientific">marine metagenome</name>
    <dbReference type="NCBI Taxonomy" id="408172"/>
    <lineage>
        <taxon>unclassified sequences</taxon>
        <taxon>metagenomes</taxon>
        <taxon>ecological metagenomes</taxon>
    </lineage>
</organism>
<evidence type="ECO:0008006" key="4">
    <source>
        <dbReference type="Google" id="ProtNLM"/>
    </source>
</evidence>
<dbReference type="PROSITE" id="PS00600">
    <property type="entry name" value="AA_TRANSFER_CLASS_3"/>
    <property type="match status" value="1"/>
</dbReference>
<dbReference type="InterPro" id="IPR005814">
    <property type="entry name" value="Aminotrans_3"/>
</dbReference>
<evidence type="ECO:0000256" key="2">
    <source>
        <dbReference type="ARBA" id="ARBA00022898"/>
    </source>
</evidence>
<name>A0A382L8F3_9ZZZZ</name>
<dbReference type="Pfam" id="PF00202">
    <property type="entry name" value="Aminotran_3"/>
    <property type="match status" value="1"/>
</dbReference>
<dbReference type="InterPro" id="IPR015421">
    <property type="entry name" value="PyrdxlP-dep_Trfase_major"/>
</dbReference>
<evidence type="ECO:0000256" key="1">
    <source>
        <dbReference type="ARBA" id="ARBA00001933"/>
    </source>
</evidence>
<gene>
    <name evidence="3" type="ORF">METZ01_LOCUS284286</name>
</gene>
<dbReference type="GO" id="GO:0030170">
    <property type="term" value="F:pyridoxal phosphate binding"/>
    <property type="evidence" value="ECO:0007669"/>
    <property type="project" value="InterPro"/>
</dbReference>
<feature type="non-terminal residue" evidence="3">
    <location>
        <position position="286"/>
    </location>
</feature>
<sequence length="286" mass="30829">MIDGVHMLSNSPIQNKYINQTPSSGAMAEKAGRFFPSAITHDSRHTMPYGIYVESAYGSRKQDMDGNEYVDYFGGHGALMLGHRNAEVEACIQEALAAGTHFGSSHHFEVDWAEAVQKLMPSAERIRFTASGTEATLLAMRLARAFTGRTRIARFRTHFHGWHDHMAFGVSNHFDGSATPGVLPQVAAQVVLLDPDDIDSVAATFEREDDIAAVILEPTGGGGGMSPLAPGFVERLREITKQHAVLLIMDEVVTGFRVHKSGAQGLYGVVPDLSSLAKILAGGLPG</sequence>
<proteinExistence type="predicted"/>
<dbReference type="PANTHER" id="PTHR43713">
    <property type="entry name" value="GLUTAMATE-1-SEMIALDEHYDE 2,1-AMINOMUTASE"/>
    <property type="match status" value="1"/>
</dbReference>